<feature type="region of interest" description="Disordered" evidence="1">
    <location>
        <begin position="86"/>
        <end position="123"/>
    </location>
</feature>
<dbReference type="Proteomes" id="UP001054857">
    <property type="component" value="Unassembled WGS sequence"/>
</dbReference>
<accession>A0AAD3DZ05</accession>
<comment type="caution">
    <text evidence="2">The sequence shown here is derived from an EMBL/GenBank/DDBJ whole genome shotgun (WGS) entry which is preliminary data.</text>
</comment>
<gene>
    <name evidence="2" type="ORF">Agub_g11688</name>
</gene>
<feature type="region of interest" description="Disordered" evidence="1">
    <location>
        <begin position="147"/>
        <end position="175"/>
    </location>
</feature>
<evidence type="ECO:0000313" key="2">
    <source>
        <dbReference type="EMBL" id="GFR49644.1"/>
    </source>
</evidence>
<sequence length="175" mass="17646">MDSQISSSPALQSGCPAQQQRPPLSGPSSSLAAPATQTSTPPPTFTSLPFPLTPIATHPTSWQPSSLNVALNATLDACIVPYSEMPYSSANTGSSSGGSSGGGSGSGSSGSRGGGGSSGGGARVDVSHVVVLDGFFGEEQQQQLLDFITEPGWDPCSPPPSSKWVRATRDRPDAA</sequence>
<organism evidence="2 3">
    <name type="scientific">Astrephomene gubernaculifera</name>
    <dbReference type="NCBI Taxonomy" id="47775"/>
    <lineage>
        <taxon>Eukaryota</taxon>
        <taxon>Viridiplantae</taxon>
        <taxon>Chlorophyta</taxon>
        <taxon>core chlorophytes</taxon>
        <taxon>Chlorophyceae</taxon>
        <taxon>CS clade</taxon>
        <taxon>Chlamydomonadales</taxon>
        <taxon>Astrephomenaceae</taxon>
        <taxon>Astrephomene</taxon>
    </lineage>
</organism>
<evidence type="ECO:0000313" key="3">
    <source>
        <dbReference type="Proteomes" id="UP001054857"/>
    </source>
</evidence>
<feature type="non-terminal residue" evidence="2">
    <location>
        <position position="175"/>
    </location>
</feature>
<keyword evidence="3" id="KW-1185">Reference proteome</keyword>
<feature type="compositionally biased region" description="Gly residues" evidence="1">
    <location>
        <begin position="95"/>
        <end position="122"/>
    </location>
</feature>
<dbReference type="EMBL" id="BMAR01000032">
    <property type="protein sequence ID" value="GFR49644.1"/>
    <property type="molecule type" value="Genomic_DNA"/>
</dbReference>
<feature type="compositionally biased region" description="Polar residues" evidence="1">
    <location>
        <begin position="1"/>
        <end position="21"/>
    </location>
</feature>
<proteinExistence type="predicted"/>
<evidence type="ECO:0000256" key="1">
    <source>
        <dbReference type="SAM" id="MobiDB-lite"/>
    </source>
</evidence>
<name>A0AAD3DZ05_9CHLO</name>
<feature type="region of interest" description="Disordered" evidence="1">
    <location>
        <begin position="1"/>
        <end position="51"/>
    </location>
</feature>
<dbReference type="AlphaFoldDB" id="A0AAD3DZ05"/>
<protein>
    <submittedName>
        <fullName evidence="2">Uncharacterized protein</fullName>
    </submittedName>
</protein>
<feature type="compositionally biased region" description="Low complexity" evidence="1">
    <location>
        <begin position="22"/>
        <end position="51"/>
    </location>
</feature>
<reference evidence="2 3" key="1">
    <citation type="journal article" date="2021" name="Sci. Rep.">
        <title>Genome sequencing of the multicellular alga Astrephomene provides insights into convergent evolution of germ-soma differentiation.</title>
        <authorList>
            <person name="Yamashita S."/>
            <person name="Yamamoto K."/>
            <person name="Matsuzaki R."/>
            <person name="Suzuki S."/>
            <person name="Yamaguchi H."/>
            <person name="Hirooka S."/>
            <person name="Minakuchi Y."/>
            <person name="Miyagishima S."/>
            <person name="Kawachi M."/>
            <person name="Toyoda A."/>
            <person name="Nozaki H."/>
        </authorList>
    </citation>
    <scope>NUCLEOTIDE SEQUENCE [LARGE SCALE GENOMIC DNA]</scope>
    <source>
        <strain evidence="2 3">NIES-4017</strain>
    </source>
</reference>